<gene>
    <name evidence="2" type="ORF">BXY45_13131</name>
</gene>
<dbReference type="Pfam" id="PF00496">
    <property type="entry name" value="SBP_bac_5"/>
    <property type="match status" value="1"/>
</dbReference>
<dbReference type="InterPro" id="IPR039424">
    <property type="entry name" value="SBP_5"/>
</dbReference>
<dbReference type="GO" id="GO:1904680">
    <property type="term" value="F:peptide transmembrane transporter activity"/>
    <property type="evidence" value="ECO:0007669"/>
    <property type="project" value="TreeGrafter"/>
</dbReference>
<evidence type="ECO:0000313" key="3">
    <source>
        <dbReference type="Proteomes" id="UP000245469"/>
    </source>
</evidence>
<name>A0A316AEU8_9ACTN</name>
<dbReference type="AlphaFoldDB" id="A0A316AEU8"/>
<dbReference type="Gene3D" id="3.40.190.10">
    <property type="entry name" value="Periplasmic binding protein-like II"/>
    <property type="match status" value="1"/>
</dbReference>
<accession>A0A316AEU8</accession>
<dbReference type="GO" id="GO:0043190">
    <property type="term" value="C:ATP-binding cassette (ABC) transporter complex"/>
    <property type="evidence" value="ECO:0007669"/>
    <property type="project" value="InterPro"/>
</dbReference>
<dbReference type="InterPro" id="IPR030678">
    <property type="entry name" value="Peptide/Ni-bd"/>
</dbReference>
<dbReference type="SUPFAM" id="SSF53850">
    <property type="entry name" value="Periplasmic binding protein-like II"/>
    <property type="match status" value="1"/>
</dbReference>
<comment type="caution">
    <text evidence="2">The sequence shown here is derived from an EMBL/GenBank/DDBJ whole genome shotgun (WGS) entry which is preliminary data.</text>
</comment>
<dbReference type="InterPro" id="IPR006311">
    <property type="entry name" value="TAT_signal"/>
</dbReference>
<dbReference type="PANTHER" id="PTHR30290">
    <property type="entry name" value="PERIPLASMIC BINDING COMPONENT OF ABC TRANSPORTER"/>
    <property type="match status" value="1"/>
</dbReference>
<protein>
    <submittedName>
        <fullName evidence="2">Peptide/nickel transport system substrate-binding protein</fullName>
    </submittedName>
</protein>
<evidence type="ECO:0000313" key="2">
    <source>
        <dbReference type="EMBL" id="PWJ48307.1"/>
    </source>
</evidence>
<dbReference type="EMBL" id="QGDQ01000031">
    <property type="protein sequence ID" value="PWJ48307.1"/>
    <property type="molecule type" value="Genomic_DNA"/>
</dbReference>
<evidence type="ECO:0000259" key="1">
    <source>
        <dbReference type="Pfam" id="PF00496"/>
    </source>
</evidence>
<dbReference type="GO" id="GO:0015833">
    <property type="term" value="P:peptide transport"/>
    <property type="evidence" value="ECO:0007669"/>
    <property type="project" value="TreeGrafter"/>
</dbReference>
<dbReference type="PROSITE" id="PS51318">
    <property type="entry name" value="TAT"/>
    <property type="match status" value="1"/>
</dbReference>
<organism evidence="2 3">
    <name type="scientific">Quadrisphaera granulorum</name>
    <dbReference type="NCBI Taxonomy" id="317664"/>
    <lineage>
        <taxon>Bacteria</taxon>
        <taxon>Bacillati</taxon>
        <taxon>Actinomycetota</taxon>
        <taxon>Actinomycetes</taxon>
        <taxon>Kineosporiales</taxon>
        <taxon>Kineosporiaceae</taxon>
        <taxon>Quadrisphaera</taxon>
    </lineage>
</organism>
<dbReference type="Gene3D" id="3.10.105.10">
    <property type="entry name" value="Dipeptide-binding Protein, Domain 3"/>
    <property type="match status" value="1"/>
</dbReference>
<dbReference type="PIRSF" id="PIRSF002741">
    <property type="entry name" value="MppA"/>
    <property type="match status" value="1"/>
</dbReference>
<dbReference type="Proteomes" id="UP000245469">
    <property type="component" value="Unassembled WGS sequence"/>
</dbReference>
<sequence>MSFEQSHAPSRRSFLGLTAAGSLAVLLSSCAVDPKTLEADPAAGTATSAAIVEGGTLRLAFTSDVYGNLDPNQNFWIESRSINRNLVDSLTDQDPKTGEIVPWLATKWEVAPDAKSYTFDLRDDVTFSDGTKFDATAVKTALDGIKALGAKASLGATYISGYAGTTVLSPTRVRVDFSTPNAAFLQATATTTLGILSPASYSKTPEARAKGDYVGSGPFTLTEYVQQQSIKLAKRADYAWGSGINANTGAAHIDALEVTFIPEEGVLTGSLTSGQIDVAWPRTPLSEAAQTSVKAAGATVLSAVLPGLTYNIIPNVNGILGDPAVRQALQKALDRAEWASTVFYDGYPVAKSVIDSTTPQWADNSSLLEHDPTGAKALLDQAGWVAGSDGTRSKDGKPLSLTLVVGGPWAGWDLVQSQLGEVGITLVQRVVTPAEFTTASNSGDFDLTATYFTRGDADILRTYYDQSVVKPGTGPGAYNQEPQTAAQLTTLFAQEISETDPVKRKAVFADIQKILISSGALFPLQDRVQTAATAATVHDLKFTLESFLRLNDVWISK</sequence>
<feature type="domain" description="Solute-binding protein family 5" evidence="1">
    <location>
        <begin position="99"/>
        <end position="457"/>
    </location>
</feature>
<dbReference type="GO" id="GO:0042597">
    <property type="term" value="C:periplasmic space"/>
    <property type="evidence" value="ECO:0007669"/>
    <property type="project" value="UniProtKB-ARBA"/>
</dbReference>
<dbReference type="CDD" id="cd08492">
    <property type="entry name" value="PBP2_NikA_DppA_OppA_like_15"/>
    <property type="match status" value="1"/>
</dbReference>
<dbReference type="RefSeq" id="WP_170131616.1">
    <property type="nucleotide sequence ID" value="NZ_QGDQ01000031.1"/>
</dbReference>
<reference evidence="2 3" key="1">
    <citation type="submission" date="2018-03" db="EMBL/GenBank/DDBJ databases">
        <title>Genomic Encyclopedia of Archaeal and Bacterial Type Strains, Phase II (KMG-II): from individual species to whole genera.</title>
        <authorList>
            <person name="Goeker M."/>
        </authorList>
    </citation>
    <scope>NUCLEOTIDE SEQUENCE [LARGE SCALE GENOMIC DNA]</scope>
    <source>
        <strain evidence="2 3">DSM 44889</strain>
    </source>
</reference>
<proteinExistence type="predicted"/>
<keyword evidence="3" id="KW-1185">Reference proteome</keyword>
<dbReference type="InterPro" id="IPR000914">
    <property type="entry name" value="SBP_5_dom"/>
</dbReference>